<dbReference type="PROSITE" id="PS50977">
    <property type="entry name" value="HTH_TETR_2"/>
    <property type="match status" value="1"/>
</dbReference>
<dbReference type="Proteomes" id="UP000297535">
    <property type="component" value="Unassembled WGS sequence"/>
</dbReference>
<dbReference type="Gene3D" id="1.10.357.10">
    <property type="entry name" value="Tetracycline Repressor, domain 2"/>
    <property type="match status" value="1"/>
</dbReference>
<dbReference type="InterPro" id="IPR001647">
    <property type="entry name" value="HTH_TetR"/>
</dbReference>
<evidence type="ECO:0000313" key="6">
    <source>
        <dbReference type="EMBL" id="TGD94943.1"/>
    </source>
</evidence>
<dbReference type="SUPFAM" id="SSF46689">
    <property type="entry name" value="Homeodomain-like"/>
    <property type="match status" value="1"/>
</dbReference>
<comment type="caution">
    <text evidence="6">The sequence shown here is derived from an EMBL/GenBank/DDBJ whole genome shotgun (WGS) entry which is preliminary data.</text>
</comment>
<dbReference type="PRINTS" id="PR00455">
    <property type="entry name" value="HTHTETR"/>
</dbReference>
<dbReference type="EMBL" id="SRLB01000036">
    <property type="protein sequence ID" value="TGD94943.1"/>
    <property type="molecule type" value="Genomic_DNA"/>
</dbReference>
<feature type="domain" description="HTH tetR-type" evidence="5">
    <location>
        <begin position="2"/>
        <end position="62"/>
    </location>
</feature>
<sequence>MADRREAILAAARTTAQAHGYAGLNFRDLGAAVGITSASIHYHFPSKAALGAAVARRYWQDSKARLDALWAGSEDPLACLAEYPGLFRRALEDGNRMCLCGFMAAEHDDLPDEVRAEVRAFADVQIAWLARVLLAAGAGQNPAAIEQKARAIFAAVGGAQVMARSRADISVYDDIIAGYRASGLLPAYPR</sequence>
<name>A0A4Z0NH07_9HYPH</name>
<proteinExistence type="predicted"/>
<dbReference type="RefSeq" id="WP_135419133.1">
    <property type="nucleotide sequence ID" value="NZ_SRLB01000036.1"/>
</dbReference>
<evidence type="ECO:0000259" key="5">
    <source>
        <dbReference type="PROSITE" id="PS50977"/>
    </source>
</evidence>
<keyword evidence="3" id="KW-0804">Transcription</keyword>
<dbReference type="GO" id="GO:0003677">
    <property type="term" value="F:DNA binding"/>
    <property type="evidence" value="ECO:0007669"/>
    <property type="project" value="UniProtKB-UniRule"/>
</dbReference>
<feature type="DNA-binding region" description="H-T-H motif" evidence="4">
    <location>
        <begin position="25"/>
        <end position="44"/>
    </location>
</feature>
<dbReference type="AlphaFoldDB" id="A0A4Z0NH07"/>
<gene>
    <name evidence="6" type="ORF">EU555_30680</name>
</gene>
<evidence type="ECO:0000313" key="7">
    <source>
        <dbReference type="Proteomes" id="UP000297535"/>
    </source>
</evidence>
<accession>A0A4Z0NH07</accession>
<dbReference type="InterPro" id="IPR009057">
    <property type="entry name" value="Homeodomain-like_sf"/>
</dbReference>
<protein>
    <submittedName>
        <fullName evidence="6">TetR/AcrR family transcriptional regulator</fullName>
    </submittedName>
</protein>
<dbReference type="PANTHER" id="PTHR47506:SF7">
    <property type="entry name" value="TRANSCRIPTIONAL REGULATORY PROTEIN"/>
    <property type="match status" value="1"/>
</dbReference>
<reference evidence="6 7" key="1">
    <citation type="submission" date="2019-04" db="EMBL/GenBank/DDBJ databases">
        <authorList>
            <person name="Feng G."/>
            <person name="Zhu H."/>
        </authorList>
    </citation>
    <scope>NUCLEOTIDE SEQUENCE [LARGE SCALE GENOMIC DNA]</scope>
    <source>
        <strain evidence="6 7">6HR-1</strain>
    </source>
</reference>
<keyword evidence="2 4" id="KW-0238">DNA-binding</keyword>
<evidence type="ECO:0000256" key="1">
    <source>
        <dbReference type="ARBA" id="ARBA00023015"/>
    </source>
</evidence>
<dbReference type="PANTHER" id="PTHR47506">
    <property type="entry name" value="TRANSCRIPTIONAL REGULATORY PROTEIN"/>
    <property type="match status" value="1"/>
</dbReference>
<dbReference type="OrthoDB" id="9809772at2"/>
<keyword evidence="7" id="KW-1185">Reference proteome</keyword>
<evidence type="ECO:0000256" key="4">
    <source>
        <dbReference type="PROSITE-ProRule" id="PRU00335"/>
    </source>
</evidence>
<dbReference type="Pfam" id="PF00440">
    <property type="entry name" value="TetR_N"/>
    <property type="match status" value="1"/>
</dbReference>
<dbReference type="InterPro" id="IPR036271">
    <property type="entry name" value="Tet_transcr_reg_TetR-rel_C_sf"/>
</dbReference>
<organism evidence="6 7">
    <name type="scientific">Methylobacterium nonmethylotrophicum</name>
    <dbReference type="NCBI Taxonomy" id="1141884"/>
    <lineage>
        <taxon>Bacteria</taxon>
        <taxon>Pseudomonadati</taxon>
        <taxon>Pseudomonadota</taxon>
        <taxon>Alphaproteobacteria</taxon>
        <taxon>Hyphomicrobiales</taxon>
        <taxon>Methylobacteriaceae</taxon>
        <taxon>Methylobacterium</taxon>
    </lineage>
</organism>
<keyword evidence="1" id="KW-0805">Transcription regulation</keyword>
<dbReference type="SUPFAM" id="SSF48498">
    <property type="entry name" value="Tetracyclin repressor-like, C-terminal domain"/>
    <property type="match status" value="1"/>
</dbReference>
<evidence type="ECO:0000256" key="3">
    <source>
        <dbReference type="ARBA" id="ARBA00023163"/>
    </source>
</evidence>
<evidence type="ECO:0000256" key="2">
    <source>
        <dbReference type="ARBA" id="ARBA00023125"/>
    </source>
</evidence>